<dbReference type="OrthoDB" id="8184505at2759"/>
<dbReference type="Proteomes" id="UP000242457">
    <property type="component" value="Unassembled WGS sequence"/>
</dbReference>
<proteinExistence type="predicted"/>
<name>A0A2A3ERR0_APICC</name>
<evidence type="ECO:0000256" key="1">
    <source>
        <dbReference type="SAM" id="MobiDB-lite"/>
    </source>
</evidence>
<keyword evidence="2" id="KW-0472">Membrane</keyword>
<keyword evidence="2" id="KW-0812">Transmembrane</keyword>
<keyword evidence="4" id="KW-1185">Reference proteome</keyword>
<organism evidence="3 4">
    <name type="scientific">Apis cerana cerana</name>
    <name type="common">Oriental honeybee</name>
    <dbReference type="NCBI Taxonomy" id="94128"/>
    <lineage>
        <taxon>Eukaryota</taxon>
        <taxon>Metazoa</taxon>
        <taxon>Ecdysozoa</taxon>
        <taxon>Arthropoda</taxon>
        <taxon>Hexapoda</taxon>
        <taxon>Insecta</taxon>
        <taxon>Pterygota</taxon>
        <taxon>Neoptera</taxon>
        <taxon>Endopterygota</taxon>
        <taxon>Hymenoptera</taxon>
        <taxon>Apocrita</taxon>
        <taxon>Aculeata</taxon>
        <taxon>Apoidea</taxon>
        <taxon>Anthophila</taxon>
        <taxon>Apidae</taxon>
        <taxon>Apis</taxon>
    </lineage>
</organism>
<feature type="transmembrane region" description="Helical" evidence="2">
    <location>
        <begin position="116"/>
        <end position="138"/>
    </location>
</feature>
<evidence type="ECO:0000256" key="2">
    <source>
        <dbReference type="SAM" id="Phobius"/>
    </source>
</evidence>
<sequence length="581" mass="65962">MALTKVHDEDENISKLIFHQKYEKLINRRCPQLRNKDIEGEKQQVDVKWGDIKMGQEYLHDDSNNHPITSITIKERLHIISLCEMSSSGGLGFGVGVGVGVAGGPTLAAAQQGQGVAALLVMLAVLCFIFAYCCWGAPFCRSLCRRHCCCRLEDPEPDSRFSNNDQTMVATPTIILLPHGRMLVVDGTIFTQFQTDPTGLDLVELGDSVLRAQRNSRSINRHQLQNSQGSILEMDAETPSKDSLGSVGCFPPPTYESIYGKEESDMPPSYSDILLHRFANLPHDINMHNYCHDSKEEIEMQSLDGCPHILSNPMNTIAYPYATVTNFSSQSFPRRNVSRNPSIISNPLDSYYVDNELELYRLSQEMVPRVFSNTNFEALRTYQDETSFYNMNGNESEQQNDMLSNNGNYCTSDNNIQRNNERILSNNIDEVSSNSITSANELMNTRNLVRSISRISQESRNNIENSQRDNQETGIVFVRLPHSENYNNSHTPQNWFNNTNENDRPAIQVNQENQSTLRNIHSENEQMNETNHNMESNSITCYIRNQNTDESRSHRLENESAYSDEEPRNFGALADIRESRV</sequence>
<dbReference type="AlphaFoldDB" id="A0A2A3ERR0"/>
<reference evidence="3 4" key="1">
    <citation type="submission" date="2014-07" db="EMBL/GenBank/DDBJ databases">
        <title>Genomic and transcriptomic analysis on Apis cerana provide comprehensive insights into honey bee biology.</title>
        <authorList>
            <person name="Diao Q."/>
            <person name="Sun L."/>
            <person name="Zheng H."/>
            <person name="Zheng H."/>
            <person name="Xu S."/>
            <person name="Wang S."/>
            <person name="Zeng Z."/>
            <person name="Hu F."/>
            <person name="Su S."/>
            <person name="Wu J."/>
        </authorList>
    </citation>
    <scope>NUCLEOTIDE SEQUENCE [LARGE SCALE GENOMIC DNA]</scope>
    <source>
        <tissue evidence="3">Pupae without intestine</tissue>
    </source>
</reference>
<gene>
    <name evidence="3" type="ORF">APICC_06808</name>
</gene>
<evidence type="ECO:0000313" key="4">
    <source>
        <dbReference type="Proteomes" id="UP000242457"/>
    </source>
</evidence>
<evidence type="ECO:0000313" key="3">
    <source>
        <dbReference type="EMBL" id="PBC33896.1"/>
    </source>
</evidence>
<feature type="region of interest" description="Disordered" evidence="1">
    <location>
        <begin position="550"/>
        <end position="581"/>
    </location>
</feature>
<dbReference type="EMBL" id="KZ288194">
    <property type="protein sequence ID" value="PBC33896.1"/>
    <property type="molecule type" value="Genomic_DNA"/>
</dbReference>
<keyword evidence="2" id="KW-1133">Transmembrane helix</keyword>
<accession>A0A2A3ERR0</accession>
<protein>
    <submittedName>
        <fullName evidence="3">Uncharacterized protein</fullName>
    </submittedName>
</protein>